<protein>
    <submittedName>
        <fullName evidence="1">Uncharacterized protein</fullName>
    </submittedName>
</protein>
<comment type="caution">
    <text evidence="1">The sequence shown here is derived from an EMBL/GenBank/DDBJ whole genome shotgun (WGS) entry which is preliminary data.</text>
</comment>
<organism evidence="1 2">
    <name type="scientific">Paramecium pentaurelia</name>
    <dbReference type="NCBI Taxonomy" id="43138"/>
    <lineage>
        <taxon>Eukaryota</taxon>
        <taxon>Sar</taxon>
        <taxon>Alveolata</taxon>
        <taxon>Ciliophora</taxon>
        <taxon>Intramacronucleata</taxon>
        <taxon>Oligohymenophorea</taxon>
        <taxon>Peniculida</taxon>
        <taxon>Parameciidae</taxon>
        <taxon>Paramecium</taxon>
    </lineage>
</organism>
<dbReference type="EMBL" id="CAJJDO010000052">
    <property type="protein sequence ID" value="CAD8169951.1"/>
    <property type="molecule type" value="Genomic_DNA"/>
</dbReference>
<keyword evidence="2" id="KW-1185">Reference proteome</keyword>
<evidence type="ECO:0000313" key="1">
    <source>
        <dbReference type="EMBL" id="CAD8169951.1"/>
    </source>
</evidence>
<name>A0A8S1UZ06_9CILI</name>
<dbReference type="Proteomes" id="UP000689195">
    <property type="component" value="Unassembled WGS sequence"/>
</dbReference>
<gene>
    <name evidence="1" type="ORF">PPENT_87.1.T0520065</name>
</gene>
<reference evidence="1" key="1">
    <citation type="submission" date="2021-01" db="EMBL/GenBank/DDBJ databases">
        <authorList>
            <consortium name="Genoscope - CEA"/>
            <person name="William W."/>
        </authorList>
    </citation>
    <scope>NUCLEOTIDE SEQUENCE</scope>
</reference>
<dbReference type="AlphaFoldDB" id="A0A8S1UZ06"/>
<accession>A0A8S1UZ06</accession>
<sequence>MNTQQKFQNNLEFFHYNDLELKLKQDKKYPTPILINNPKVVRRSNKKILKEETIF</sequence>
<proteinExistence type="predicted"/>
<evidence type="ECO:0000313" key="2">
    <source>
        <dbReference type="Proteomes" id="UP000689195"/>
    </source>
</evidence>